<reference evidence="1" key="1">
    <citation type="journal article" date="2021" name="Microorganisms">
        <title>Acidisoma silvae sp. nov. and Acidisomacellulosilytica sp. nov., Two Acidophilic Bacteria Isolated from Decaying Wood, Hydrolyzing Cellulose and Producing Poly-3-hydroxybutyrate.</title>
        <authorList>
            <person name="Mieszkin S."/>
            <person name="Pouder E."/>
            <person name="Uroz S."/>
            <person name="Simon-Colin C."/>
            <person name="Alain K."/>
        </authorList>
    </citation>
    <scope>NUCLEOTIDE SEQUENCE</scope>
    <source>
        <strain evidence="1">HW T2.11</strain>
    </source>
</reference>
<organism evidence="1 2">
    <name type="scientific">Acidisoma silvae</name>
    <dbReference type="NCBI Taxonomy" id="2802396"/>
    <lineage>
        <taxon>Bacteria</taxon>
        <taxon>Pseudomonadati</taxon>
        <taxon>Pseudomonadota</taxon>
        <taxon>Alphaproteobacteria</taxon>
        <taxon>Acetobacterales</taxon>
        <taxon>Acidocellaceae</taxon>
        <taxon>Acidisoma</taxon>
    </lineage>
</organism>
<accession>A0A963YQ80</accession>
<reference evidence="1" key="2">
    <citation type="submission" date="2021-01" db="EMBL/GenBank/DDBJ databases">
        <authorList>
            <person name="Mieszkin S."/>
            <person name="Pouder E."/>
            <person name="Alain K."/>
        </authorList>
    </citation>
    <scope>NUCLEOTIDE SEQUENCE</scope>
    <source>
        <strain evidence="1">HW T2.11</strain>
    </source>
</reference>
<keyword evidence="2" id="KW-1185">Reference proteome</keyword>
<evidence type="ECO:0000313" key="1">
    <source>
        <dbReference type="EMBL" id="MCB8874894.1"/>
    </source>
</evidence>
<proteinExistence type="predicted"/>
<dbReference type="AlphaFoldDB" id="A0A963YQ80"/>
<comment type="caution">
    <text evidence="1">The sequence shown here is derived from an EMBL/GenBank/DDBJ whole genome shotgun (WGS) entry which is preliminary data.</text>
</comment>
<sequence length="88" mass="9755">MSGNAGTHVEFYPSVGESQQAMAAGRARRTKRGIAQFPVQILIPEETRDALRQRSADTGASIRHIILRSLAADGFPVPRDNRRLRRLS</sequence>
<evidence type="ECO:0000313" key="2">
    <source>
        <dbReference type="Proteomes" id="UP000708298"/>
    </source>
</evidence>
<dbReference type="Proteomes" id="UP000708298">
    <property type="component" value="Unassembled WGS sequence"/>
</dbReference>
<gene>
    <name evidence="1" type="ORF">ASILVAE211_06845</name>
</gene>
<dbReference type="RefSeq" id="WP_227320550.1">
    <property type="nucleotide sequence ID" value="NZ_JAESVB010000002.1"/>
</dbReference>
<protein>
    <submittedName>
        <fullName evidence="1">Uncharacterized protein</fullName>
    </submittedName>
</protein>
<dbReference type="EMBL" id="JAESVB010000002">
    <property type="protein sequence ID" value="MCB8874894.1"/>
    <property type="molecule type" value="Genomic_DNA"/>
</dbReference>
<name>A0A963YQ80_9PROT</name>